<keyword evidence="1" id="KW-0812">Transmembrane</keyword>
<protein>
    <recommendedName>
        <fullName evidence="4">NMT1/THI5 like protein</fullName>
    </recommendedName>
</protein>
<feature type="transmembrane region" description="Helical" evidence="1">
    <location>
        <begin position="421"/>
        <end position="439"/>
    </location>
</feature>
<evidence type="ECO:0000313" key="3">
    <source>
        <dbReference type="Proteomes" id="UP000030652"/>
    </source>
</evidence>
<reference evidence="2 3" key="1">
    <citation type="submission" date="2014-10" db="EMBL/GenBank/DDBJ databases">
        <title>Draft genome of anammox bacterium scalindua brodae, obtained using differential coverage binning of sequence data from two enrichment reactors.</title>
        <authorList>
            <person name="Speth D.R."/>
            <person name="Russ L."/>
            <person name="Kartal B."/>
            <person name="Op den Camp H.J."/>
            <person name="Dutilh B.E."/>
            <person name="Jetten M.S."/>
        </authorList>
    </citation>
    <scope>NUCLEOTIDE SEQUENCE [LARGE SCALE GENOMIC DNA]</scope>
    <source>
        <strain evidence="2">RU1</strain>
    </source>
</reference>
<organism evidence="2 3">
    <name type="scientific">Candidatus Scalindua brodae</name>
    <dbReference type="NCBI Taxonomy" id="237368"/>
    <lineage>
        <taxon>Bacteria</taxon>
        <taxon>Pseudomonadati</taxon>
        <taxon>Planctomycetota</taxon>
        <taxon>Candidatus Brocadiia</taxon>
        <taxon>Candidatus Brocadiales</taxon>
        <taxon>Candidatus Scalinduaceae</taxon>
        <taxon>Candidatus Scalindua</taxon>
    </lineage>
</organism>
<dbReference type="eggNOG" id="COG0715">
    <property type="taxonomic scope" value="Bacteria"/>
</dbReference>
<proteinExistence type="predicted"/>
<accession>A0A0B0ER69</accession>
<feature type="transmembrane region" description="Helical" evidence="1">
    <location>
        <begin position="363"/>
        <end position="380"/>
    </location>
</feature>
<evidence type="ECO:0000313" key="2">
    <source>
        <dbReference type="EMBL" id="KHE93643.1"/>
    </source>
</evidence>
<dbReference type="AlphaFoldDB" id="A0A0B0ER69"/>
<keyword evidence="1" id="KW-0472">Membrane</keyword>
<comment type="caution">
    <text evidence="2">The sequence shown here is derived from an EMBL/GenBank/DDBJ whole genome shotgun (WGS) entry which is preliminary data.</text>
</comment>
<dbReference type="Gene3D" id="3.40.190.10">
    <property type="entry name" value="Periplasmic binding protein-like II"/>
    <property type="match status" value="2"/>
</dbReference>
<keyword evidence="1" id="KW-1133">Transmembrane helix</keyword>
<sequence length="446" mass="51713">MNFFLYLPLYFAKDQGFFGFVPDKYEIEIIKSKKKTDNSAYEMLMGTSDDYSDIMFAICDPITVLNKGLKGKFKEPIILASLITNYAFWAVNHQTHKVIMLKDLGKFEKIICYEPGTTSYAVAKRIYHDANVKKPIEDFIVTVQPNSELTRFTEAKPGTVVISPDLLGIDALVGRKESYNIEFAIGTTEEYGDAVITALISRQEILNNHRELVRGVLKALQKSLLHVRRNEEDVVDLAEQTLRDGERAMGALKTANDYNVFPESIETKRSHWERAVKAISLSRNKTFSEYELCESFSMYDKVVKPYCHMAKEIFHETCIDERIVPNALQEVSTVRFWKKYIFAFVWMAISVVPFLYFKLLIQFIIIPIVIGSTEALAYYFKLHEHRPLRMIANIMVSLFIITICSFALYIKEPFFPDHIKYWYFIIIAFGTFTYTFTIFQKAYKLE</sequence>
<evidence type="ECO:0000256" key="1">
    <source>
        <dbReference type="SAM" id="Phobius"/>
    </source>
</evidence>
<name>A0A0B0ER69_9BACT</name>
<gene>
    <name evidence="2" type="ORF">SCABRO_00595</name>
</gene>
<evidence type="ECO:0008006" key="4">
    <source>
        <dbReference type="Google" id="ProtNLM"/>
    </source>
</evidence>
<dbReference type="Proteomes" id="UP000030652">
    <property type="component" value="Unassembled WGS sequence"/>
</dbReference>
<dbReference type="EMBL" id="JRYO01000044">
    <property type="protein sequence ID" value="KHE93643.1"/>
    <property type="molecule type" value="Genomic_DNA"/>
</dbReference>
<feature type="transmembrane region" description="Helical" evidence="1">
    <location>
        <begin position="392"/>
        <end position="409"/>
    </location>
</feature>
<feature type="transmembrane region" description="Helical" evidence="1">
    <location>
        <begin position="340"/>
        <end position="357"/>
    </location>
</feature>